<reference evidence="1" key="1">
    <citation type="submission" date="2005-08" db="EMBL/GenBank/DDBJ databases">
        <authorList>
            <person name="Town C.D."/>
        </authorList>
    </citation>
    <scope>NUCLEOTIDE SEQUENCE</scope>
</reference>
<sequence>MLDGDKSFGDIFTRMWKRLSMKQLCAQAVLNTKTPRISRRHMSQFSSLSGIVC</sequence>
<organism evidence="1">
    <name type="scientific">Medicago truncatula</name>
    <name type="common">Barrel medic</name>
    <name type="synonym">Medicago tribuloides</name>
    <dbReference type="NCBI Taxonomy" id="3880"/>
    <lineage>
        <taxon>Eukaryota</taxon>
        <taxon>Viridiplantae</taxon>
        <taxon>Streptophyta</taxon>
        <taxon>Embryophyta</taxon>
        <taxon>Tracheophyta</taxon>
        <taxon>Spermatophyta</taxon>
        <taxon>Magnoliopsida</taxon>
        <taxon>eudicotyledons</taxon>
        <taxon>Gunneridae</taxon>
        <taxon>Pentapetalae</taxon>
        <taxon>rosids</taxon>
        <taxon>fabids</taxon>
        <taxon>Fabales</taxon>
        <taxon>Fabaceae</taxon>
        <taxon>Papilionoideae</taxon>
        <taxon>50 kb inversion clade</taxon>
        <taxon>NPAAA clade</taxon>
        <taxon>Hologalegina</taxon>
        <taxon>IRL clade</taxon>
        <taxon>Trifolieae</taxon>
        <taxon>Medicago</taxon>
    </lineage>
</organism>
<evidence type="ECO:0000313" key="1">
    <source>
        <dbReference type="EMBL" id="ABN08860.1"/>
    </source>
</evidence>
<name>A2Q5G0_MEDTR</name>
<reference evidence="1" key="2">
    <citation type="submission" date="2007-03" db="EMBL/GenBank/DDBJ databases">
        <authorList>
            <consortium name="The International Medicago Genome Annotation Group"/>
        </authorList>
    </citation>
    <scope>NUCLEOTIDE SEQUENCE</scope>
</reference>
<accession>A2Q5G0</accession>
<reference evidence="2" key="3">
    <citation type="journal article" date="2018" name="Nat. Plants">
        <title>Whole-genome landscape of Medicago truncatula symbiotic genes.</title>
        <authorList>
            <person name="Pecrix Y."/>
            <person name="Gamas P."/>
            <person name="Carrere S."/>
        </authorList>
    </citation>
    <scope>NUCLEOTIDE SEQUENCE</scope>
    <source>
        <tissue evidence="2">Leaves</tissue>
    </source>
</reference>
<dbReference type="EMBL" id="PSQE01000002">
    <property type="protein sequence ID" value="RHN72726.1"/>
    <property type="molecule type" value="Genomic_DNA"/>
</dbReference>
<proteinExistence type="predicted"/>
<protein>
    <submittedName>
        <fullName evidence="1">Uncharacterized protein</fullName>
    </submittedName>
</protein>
<evidence type="ECO:0000313" key="2">
    <source>
        <dbReference type="EMBL" id="RHN72726.1"/>
    </source>
</evidence>
<gene>
    <name evidence="1" type="ORF">MtrDRAFT_AC161399g34v2</name>
    <name evidence="2" type="ORF">MtrunA17_Chr2g0290911</name>
</gene>
<dbReference type="EMBL" id="AC161399">
    <property type="protein sequence ID" value="ABN08860.1"/>
    <property type="molecule type" value="Genomic_DNA"/>
</dbReference>
<dbReference type="Proteomes" id="UP000265566">
    <property type="component" value="Chromosome 2"/>
</dbReference>
<dbReference type="Gramene" id="rna8476">
    <property type="protein sequence ID" value="RHN72726.1"/>
    <property type="gene ID" value="gene8476"/>
</dbReference>
<dbReference type="AlphaFoldDB" id="A2Q5G0"/>